<evidence type="ECO:0000256" key="1">
    <source>
        <dbReference type="ARBA" id="ARBA00022729"/>
    </source>
</evidence>
<dbReference type="Gene3D" id="2.40.160.20">
    <property type="match status" value="1"/>
</dbReference>
<dbReference type="Proteomes" id="UP000758856">
    <property type="component" value="Unassembled WGS sequence"/>
</dbReference>
<dbReference type="SUPFAM" id="SSF56925">
    <property type="entry name" value="OMPA-like"/>
    <property type="match status" value="1"/>
</dbReference>
<organism evidence="4 7">
    <name type="scientific">Methylopila capsulata</name>
    <dbReference type="NCBI Taxonomy" id="61654"/>
    <lineage>
        <taxon>Bacteria</taxon>
        <taxon>Pseudomonadati</taxon>
        <taxon>Pseudomonadota</taxon>
        <taxon>Alphaproteobacteria</taxon>
        <taxon>Hyphomicrobiales</taxon>
        <taxon>Methylopilaceae</taxon>
        <taxon>Methylopila</taxon>
    </lineage>
</organism>
<evidence type="ECO:0000256" key="2">
    <source>
        <dbReference type="SAM" id="SignalP"/>
    </source>
</evidence>
<feature type="signal peptide" evidence="2">
    <location>
        <begin position="1"/>
        <end position="24"/>
    </location>
</feature>
<proteinExistence type="predicted"/>
<reference evidence="4" key="1">
    <citation type="journal article" date="2014" name="Int. J. Syst. Evol. Microbiol.">
        <title>Complete genome sequence of Corynebacterium casei LMG S-19264T (=DSM 44701T), isolated from a smear-ripened cheese.</title>
        <authorList>
            <consortium name="US DOE Joint Genome Institute (JGI-PGF)"/>
            <person name="Walter F."/>
            <person name="Albersmeier A."/>
            <person name="Kalinowski J."/>
            <person name="Ruckert C."/>
        </authorList>
    </citation>
    <scope>NUCLEOTIDE SEQUENCE</scope>
    <source>
        <strain evidence="4">VKM B-1606</strain>
    </source>
</reference>
<evidence type="ECO:0000313" key="6">
    <source>
        <dbReference type="Proteomes" id="UP000758856"/>
    </source>
</evidence>
<dbReference type="EMBL" id="BSFF01000003">
    <property type="protein sequence ID" value="GLK56952.1"/>
    <property type="molecule type" value="Genomic_DNA"/>
</dbReference>
<dbReference type="RefSeq" id="WP_204951198.1">
    <property type="nucleotide sequence ID" value="NZ_BSFF01000003.1"/>
</dbReference>
<dbReference type="InterPro" id="IPR011250">
    <property type="entry name" value="OMP/PagP_B-barrel"/>
</dbReference>
<sequence length="258" mass="27856">MAKLMTYALAGALAVAFAPVAGLAADLPEPPLLEPIPEPIEFGSSWYLRGDVGYKFYRDPSASYDNPFFKRAGLSKYKDEDLDDAFIIGGGAGYKWNNWVRTDVTVDYETKADFKGRLGCPSCAGSSSSSIEKSKISALTFLANAYFDLGTWEGFTPYVGAGIGASRIHMSGFRSKNPGDTGYADGPGSGSDWNFAWALMAGVGYQVSDNVVIDANYRYVNLGDVKSKSYTAAGESGRVKVKNLQANEVRLGVRYMLD</sequence>
<reference evidence="5 6" key="2">
    <citation type="submission" date="2021-01" db="EMBL/GenBank/DDBJ databases">
        <title>Genomic Encyclopedia of Type Strains, Phase IV (KMG-IV): sequencing the most valuable type-strain genomes for metagenomic binning, comparative biology and taxonomic classification.</title>
        <authorList>
            <person name="Goeker M."/>
        </authorList>
    </citation>
    <scope>NUCLEOTIDE SEQUENCE [LARGE SCALE GENOMIC DNA]</scope>
    <source>
        <strain evidence="5 6">DSM 6130</strain>
    </source>
</reference>
<evidence type="ECO:0000259" key="3">
    <source>
        <dbReference type="Pfam" id="PF13505"/>
    </source>
</evidence>
<dbReference type="Pfam" id="PF13505">
    <property type="entry name" value="OMP_b-brl"/>
    <property type="match status" value="1"/>
</dbReference>
<reference evidence="4" key="3">
    <citation type="submission" date="2023-01" db="EMBL/GenBank/DDBJ databases">
        <authorList>
            <person name="Sun Q."/>
            <person name="Evtushenko L."/>
        </authorList>
    </citation>
    <scope>NUCLEOTIDE SEQUENCE</scope>
    <source>
        <strain evidence="4">VKM B-1606</strain>
    </source>
</reference>
<dbReference type="AlphaFoldDB" id="A0A9W6MT68"/>
<feature type="chain" id="PRO_5040970117" evidence="2">
    <location>
        <begin position="25"/>
        <end position="258"/>
    </location>
</feature>
<evidence type="ECO:0000313" key="4">
    <source>
        <dbReference type="EMBL" id="GLK56952.1"/>
    </source>
</evidence>
<evidence type="ECO:0000313" key="7">
    <source>
        <dbReference type="Proteomes" id="UP001143400"/>
    </source>
</evidence>
<gene>
    <name evidence="4" type="ORF">GCM10008170_29710</name>
    <name evidence="5" type="ORF">JOD31_002984</name>
</gene>
<accession>A0A9W6MT68</accession>
<dbReference type="Proteomes" id="UP001143400">
    <property type="component" value="Unassembled WGS sequence"/>
</dbReference>
<protein>
    <submittedName>
        <fullName evidence="5">Opacity protein-like surface antigen</fullName>
    </submittedName>
</protein>
<keyword evidence="1 2" id="KW-0732">Signal</keyword>
<dbReference type="EMBL" id="JAFBCY010000003">
    <property type="protein sequence ID" value="MBM7852742.1"/>
    <property type="molecule type" value="Genomic_DNA"/>
</dbReference>
<comment type="caution">
    <text evidence="4">The sequence shown here is derived from an EMBL/GenBank/DDBJ whole genome shotgun (WGS) entry which is preliminary data.</text>
</comment>
<name>A0A9W6MT68_9HYPH</name>
<keyword evidence="6" id="KW-1185">Reference proteome</keyword>
<dbReference type="InterPro" id="IPR027385">
    <property type="entry name" value="Beta-barrel_OMP"/>
</dbReference>
<evidence type="ECO:0000313" key="5">
    <source>
        <dbReference type="EMBL" id="MBM7852742.1"/>
    </source>
</evidence>
<feature type="domain" description="Outer membrane protein beta-barrel" evidence="3">
    <location>
        <begin position="73"/>
        <end position="254"/>
    </location>
</feature>